<dbReference type="Pfam" id="PF01266">
    <property type="entry name" value="DAO"/>
    <property type="match status" value="1"/>
</dbReference>
<dbReference type="SUPFAM" id="SSF51905">
    <property type="entry name" value="FAD/NAD(P)-binding domain"/>
    <property type="match status" value="1"/>
</dbReference>
<keyword evidence="1" id="KW-0560">Oxidoreductase</keyword>
<dbReference type="Gene3D" id="3.50.50.60">
    <property type="entry name" value="FAD/NAD(P)-binding domain"/>
    <property type="match status" value="1"/>
</dbReference>
<dbReference type="InterPro" id="IPR036188">
    <property type="entry name" value="FAD/NAD-bd_sf"/>
</dbReference>
<name>A0ABT0BHR5_9SPHN</name>
<dbReference type="InterPro" id="IPR006076">
    <property type="entry name" value="FAD-dep_OxRdtase"/>
</dbReference>
<evidence type="ECO:0000259" key="2">
    <source>
        <dbReference type="Pfam" id="PF01266"/>
    </source>
</evidence>
<dbReference type="PANTHER" id="PTHR13847:SF289">
    <property type="entry name" value="GLYCINE OXIDASE"/>
    <property type="match status" value="1"/>
</dbReference>
<keyword evidence="4" id="KW-1185">Reference proteome</keyword>
<feature type="non-terminal residue" evidence="3">
    <location>
        <position position="1"/>
    </location>
</feature>
<sequence>HASATLVRAGSRVAVEGVAADQVLVCAGVRARALLEPLGHRVPLIAERGYHVRAEARLWPQDLPPVAFEERSMIVTRYRSCVQAASFVELARPDAPADPRKWARLERTCAELGLPITGPFRRWMGCRPTLPDYRPAIGRSYHADNLFYAFGHQHLGLTLAPITAQLVAALVDGQPAALALDPFDLARFERG</sequence>
<evidence type="ECO:0000256" key="1">
    <source>
        <dbReference type="ARBA" id="ARBA00023002"/>
    </source>
</evidence>
<feature type="domain" description="FAD dependent oxidoreductase" evidence="2">
    <location>
        <begin position="12"/>
        <end position="170"/>
    </location>
</feature>
<dbReference type="Proteomes" id="UP001162881">
    <property type="component" value="Unassembled WGS sequence"/>
</dbReference>
<dbReference type="Gene3D" id="3.30.9.10">
    <property type="entry name" value="D-Amino Acid Oxidase, subunit A, domain 2"/>
    <property type="match status" value="1"/>
</dbReference>
<dbReference type="EMBL" id="JALHLF010000117">
    <property type="protein sequence ID" value="MCJ2184580.1"/>
    <property type="molecule type" value="Genomic_DNA"/>
</dbReference>
<dbReference type="SUPFAM" id="SSF54373">
    <property type="entry name" value="FAD-linked reductases, C-terminal domain"/>
    <property type="match status" value="1"/>
</dbReference>
<protein>
    <submittedName>
        <fullName evidence="3">FAD-binding oxidoreductase</fullName>
    </submittedName>
</protein>
<dbReference type="RefSeq" id="WP_244023557.1">
    <property type="nucleotide sequence ID" value="NZ_JALHLF010000117.1"/>
</dbReference>
<gene>
    <name evidence="3" type="ORF">MTR62_18060</name>
</gene>
<organism evidence="3 4">
    <name type="scientific">Novosphingobium organovorum</name>
    <dbReference type="NCBI Taxonomy" id="2930092"/>
    <lineage>
        <taxon>Bacteria</taxon>
        <taxon>Pseudomonadati</taxon>
        <taxon>Pseudomonadota</taxon>
        <taxon>Alphaproteobacteria</taxon>
        <taxon>Sphingomonadales</taxon>
        <taxon>Sphingomonadaceae</taxon>
        <taxon>Novosphingobium</taxon>
    </lineage>
</organism>
<reference evidence="3" key="1">
    <citation type="submission" date="2022-03" db="EMBL/GenBank/DDBJ databases">
        <title>Identification of a novel bacterium isolated from mangrove sediments.</title>
        <authorList>
            <person name="Pan X."/>
        </authorList>
    </citation>
    <scope>NUCLEOTIDE SEQUENCE</scope>
    <source>
        <strain evidence="3">B1949</strain>
    </source>
</reference>
<proteinExistence type="predicted"/>
<evidence type="ECO:0000313" key="4">
    <source>
        <dbReference type="Proteomes" id="UP001162881"/>
    </source>
</evidence>
<comment type="caution">
    <text evidence="3">The sequence shown here is derived from an EMBL/GenBank/DDBJ whole genome shotgun (WGS) entry which is preliminary data.</text>
</comment>
<dbReference type="PANTHER" id="PTHR13847">
    <property type="entry name" value="SARCOSINE DEHYDROGENASE-RELATED"/>
    <property type="match status" value="1"/>
</dbReference>
<accession>A0ABT0BHR5</accession>
<evidence type="ECO:0000313" key="3">
    <source>
        <dbReference type="EMBL" id="MCJ2184580.1"/>
    </source>
</evidence>